<reference evidence="2" key="1">
    <citation type="submission" date="2020-07" db="EMBL/GenBank/DDBJ databases">
        <title>Huge and variable diversity of episymbiotic CPR bacteria and DPANN archaea in groundwater ecosystems.</title>
        <authorList>
            <person name="He C.Y."/>
            <person name="Keren R."/>
            <person name="Whittaker M."/>
            <person name="Farag I.F."/>
            <person name="Doudna J."/>
            <person name="Cate J.H.D."/>
            <person name="Banfield J.F."/>
        </authorList>
    </citation>
    <scope>NUCLEOTIDE SEQUENCE</scope>
    <source>
        <strain evidence="2">NC_groundwater_1813_Pr3_B-0.1um_71_17</strain>
    </source>
</reference>
<dbReference type="InterPro" id="IPR026444">
    <property type="entry name" value="Secre_tail"/>
</dbReference>
<accession>A0A933W7X8</accession>
<protein>
    <submittedName>
        <fullName evidence="2">T9SS type A sorting domain-containing protein</fullName>
    </submittedName>
</protein>
<name>A0A933W7X8_UNCEI</name>
<sequence length="868" mass="88392">MKLRLLSALLAVCVLASPAAAQKKALFDNAHAETAGNADWVIDDTQPIPSPAQSGITAGTAFTYWNGAISSWGVSLVKRGYTVHTNTTALTYGNTGNTYDLANYDVLIIPEPNTVFTAAEKTAIFNFVQNGGGLVAVADHAVSDRNNDGWDSPMIWNDLDPTHLLGISCASTGNANNNIVQTSTNVNALSTDMVTRGPVGNVTGLAFHNGTTFTLWPAVNSTVRGEVWMNGLAQTSTTGLMCASSQYGSGRVVFIGDSSPIDDGTAQAGNTSIFNGWGEVGATDSTLAMNATLWVTRTGATDVTAPTVALTAPAGGVTWKAGSVQAITWTASDNVGVTAVDLAYSTDGGATYPNTIATGLANSGTYNWTLPNVNSTTVRVRVTARDAAGNSASAANTANFTIDQWVITASAGANGTISPSGAVGVMQGANQAFTIAANAGFAVSSVLVDGVSAGAVTSYTFTNVTAAHTIAASFTATSTSYTITASAGTGGTISPSGAVSVAAGANQSFTIAANASFTILSVLVDGASVGAVTSYTFTNVQAAHTISASFTSSSNTGWPMASGNYSEAFGDIANWANNFASGVGASYWASVAVGGSTTIPSATKITTSTSTFTTTTTGGVQKGVSPNPVGTIVLLSTGSTDNTSSAAIDLKLNFTSTNAGTLGFTWSTVFNSTGNRKASLRVYTSPDGTTWTELTGAAVLNFTNNVAGSGTVSAVALPATLNNQPNARVRFYYYNGTGGTTGSRPKIALDNVSVTGTPSGAFANPAQGEDGGPIAAGRAEFAFSRVVPNPGGAETTLQFSLARAGKARLEIVDLSGRRVWASEGEYAAGAQFMRWSGRASDGSAVRAGVYFVRLVTADGVRSGRMVRF</sequence>
<dbReference type="InterPro" id="IPR013783">
    <property type="entry name" value="Ig-like_fold"/>
</dbReference>
<feature type="chain" id="PRO_5037105123" evidence="1">
    <location>
        <begin position="22"/>
        <end position="868"/>
    </location>
</feature>
<feature type="signal peptide" evidence="1">
    <location>
        <begin position="1"/>
        <end position="21"/>
    </location>
</feature>
<dbReference type="InterPro" id="IPR029062">
    <property type="entry name" value="Class_I_gatase-like"/>
</dbReference>
<dbReference type="NCBIfam" id="TIGR04183">
    <property type="entry name" value="Por_Secre_tail"/>
    <property type="match status" value="1"/>
</dbReference>
<dbReference type="Gene3D" id="2.60.40.4070">
    <property type="match status" value="1"/>
</dbReference>
<comment type="caution">
    <text evidence="2">The sequence shown here is derived from an EMBL/GenBank/DDBJ whole genome shotgun (WGS) entry which is preliminary data.</text>
</comment>
<evidence type="ECO:0000313" key="2">
    <source>
        <dbReference type="EMBL" id="MBI5168386.1"/>
    </source>
</evidence>
<proteinExistence type="predicted"/>
<dbReference type="Proteomes" id="UP000696931">
    <property type="component" value="Unassembled WGS sequence"/>
</dbReference>
<gene>
    <name evidence="2" type="ORF">HZA61_02760</name>
</gene>
<evidence type="ECO:0000256" key="1">
    <source>
        <dbReference type="SAM" id="SignalP"/>
    </source>
</evidence>
<organism evidence="2 3">
    <name type="scientific">Eiseniibacteriota bacterium</name>
    <dbReference type="NCBI Taxonomy" id="2212470"/>
    <lineage>
        <taxon>Bacteria</taxon>
        <taxon>Candidatus Eiseniibacteriota</taxon>
    </lineage>
</organism>
<dbReference type="Gene3D" id="3.40.50.880">
    <property type="match status" value="1"/>
</dbReference>
<keyword evidence="1" id="KW-0732">Signal</keyword>
<dbReference type="EMBL" id="JACRIW010000020">
    <property type="protein sequence ID" value="MBI5168386.1"/>
    <property type="molecule type" value="Genomic_DNA"/>
</dbReference>
<dbReference type="AlphaFoldDB" id="A0A933W7X8"/>
<dbReference type="SUPFAM" id="SSF52317">
    <property type="entry name" value="Class I glutamine amidotransferase-like"/>
    <property type="match status" value="1"/>
</dbReference>
<dbReference type="Gene3D" id="2.60.40.10">
    <property type="entry name" value="Immunoglobulins"/>
    <property type="match status" value="1"/>
</dbReference>
<evidence type="ECO:0000313" key="3">
    <source>
        <dbReference type="Proteomes" id="UP000696931"/>
    </source>
</evidence>